<sequence>MADDDDYYSNPTKFFAALQAANPYLPRPEFPSLKDVKEKAVLMSKAIFKDWNALHRILDLHEETIRKRWMKKNVRQRQTILQAAYPAIPSQHRPDFRALEHESFNQRRNGSHFRDIYLLPELNLEDLSKPRNFLILLNSRGRNLPDVFSHYDLEKVELGRTGQAIVPSFINECTMYLTGQKDAEGYGKIVGWDENDDAFHDMMYGIGLQPGEGIIALEAQQKMLSFLLKCANSIIHDLPLDGPPVPEPPPFEDSLVELELSSIAAYATGTSFRTPIQFDIYYLKQLAQTRVDQAQDHIWSLREDPSYFREAVLDFSEHRLENLVTAQGVRHPKLNTPAFWEEVFLSVITGAYGSAASWTILKGQLDALEVLRDKHQISTNHPLPEEYDKSLSLLQHFLTQLMKAPIIDLKKGAFGSPPLRRYFFRLPQDPHTTMITACSRPVAQLPNQPKIIPLINRLFDEDQCFLMGRHNVLDEIDRVIRTEKRESDCVTPWILNQLAEMSIASEFLRQLDYHQPRIGFNYHVQKEEQFKWFENIIKPVATFFTPVTSQGHLGVASLGTPKPGRFVYPIHKKLTEVTVGQIRKAEAELDAFWAKADSVMKSRIGITINEKLKEYIGERKVERMPEWVQIKLPTTDSKASPTNQPRAGESTLDVKDQFALLNLETRTEATVQQDVLKTVRKEKVKTRGIASPNIQDPSSGATIPTQALSKTSANTIPGATLTTIHVPRRAYETFTRVFYIPSADRIPREVSWSDFLHAMTSAGCSAKRLMGSAWIFSSTNHFSSDAGAGPNAERGSARSIIFHEPHPAANIPFNHLRKHGRRLSRRWGWSIGKFAVGSSM</sequence>
<evidence type="ECO:0000313" key="1">
    <source>
        <dbReference type="EMBL" id="KAJ3992463.1"/>
    </source>
</evidence>
<protein>
    <submittedName>
        <fullName evidence="1">Uncharacterized protein</fullName>
    </submittedName>
</protein>
<keyword evidence="2" id="KW-1185">Reference proteome</keyword>
<reference evidence="1" key="1">
    <citation type="submission" date="2022-08" db="EMBL/GenBank/DDBJ databases">
        <authorList>
            <consortium name="DOE Joint Genome Institute"/>
            <person name="Min B."/>
            <person name="Riley R."/>
            <person name="Sierra-Patev S."/>
            <person name="Naranjo-Ortiz M."/>
            <person name="Looney B."/>
            <person name="Konkel Z."/>
            <person name="Slot J.C."/>
            <person name="Sakamoto Y."/>
            <person name="Steenwyk J.L."/>
            <person name="Rokas A."/>
            <person name="Carro J."/>
            <person name="Camarero S."/>
            <person name="Ferreira P."/>
            <person name="Molpeceres G."/>
            <person name="Ruiz-Duenas F.J."/>
            <person name="Serrano A."/>
            <person name="Henrissat B."/>
            <person name="Drula E."/>
            <person name="Hughes K.W."/>
            <person name="Mata J.L."/>
            <person name="Ishikawa N.K."/>
            <person name="Vargas-Isla R."/>
            <person name="Ushijima S."/>
            <person name="Smith C.A."/>
            <person name="Ahrendt S."/>
            <person name="Andreopoulos W."/>
            <person name="He G."/>
            <person name="Labutti K."/>
            <person name="Lipzen A."/>
            <person name="Ng V."/>
            <person name="Sandor L."/>
            <person name="Barry K."/>
            <person name="Martinez A.T."/>
            <person name="Xiao Y."/>
            <person name="Gibbons J.G."/>
            <person name="Terashima K."/>
            <person name="Hibbett D.S."/>
            <person name="Grigoriev I.V."/>
        </authorList>
    </citation>
    <scope>NUCLEOTIDE SEQUENCE</scope>
    <source>
        <strain evidence="1">TFB10827</strain>
    </source>
</reference>
<proteinExistence type="predicted"/>
<organism evidence="1 2">
    <name type="scientific">Lentinula boryana</name>
    <dbReference type="NCBI Taxonomy" id="40481"/>
    <lineage>
        <taxon>Eukaryota</taxon>
        <taxon>Fungi</taxon>
        <taxon>Dikarya</taxon>
        <taxon>Basidiomycota</taxon>
        <taxon>Agaricomycotina</taxon>
        <taxon>Agaricomycetes</taxon>
        <taxon>Agaricomycetidae</taxon>
        <taxon>Agaricales</taxon>
        <taxon>Marasmiineae</taxon>
        <taxon>Omphalotaceae</taxon>
        <taxon>Lentinula</taxon>
    </lineage>
</organism>
<evidence type="ECO:0000313" key="2">
    <source>
        <dbReference type="Proteomes" id="UP001163828"/>
    </source>
</evidence>
<name>A0ABQ8Q1Z1_9AGAR</name>
<dbReference type="PANTHER" id="PTHR40788:SF2">
    <property type="entry name" value="CLR5 DOMAIN-CONTAINING PROTEIN"/>
    <property type="match status" value="1"/>
</dbReference>
<dbReference type="PANTHER" id="PTHR40788">
    <property type="entry name" value="CLR5 DOMAIN-CONTAINING PROTEIN-RELATED"/>
    <property type="match status" value="1"/>
</dbReference>
<accession>A0ABQ8Q1Z1</accession>
<comment type="caution">
    <text evidence="1">The sequence shown here is derived from an EMBL/GenBank/DDBJ whole genome shotgun (WGS) entry which is preliminary data.</text>
</comment>
<gene>
    <name evidence="1" type="ORF">F5050DRAFT_919206</name>
</gene>
<dbReference type="Proteomes" id="UP001163828">
    <property type="component" value="Unassembled WGS sequence"/>
</dbReference>
<dbReference type="EMBL" id="MU790854">
    <property type="protein sequence ID" value="KAJ3992463.1"/>
    <property type="molecule type" value="Genomic_DNA"/>
</dbReference>